<dbReference type="EMBL" id="CM047739">
    <property type="protein sequence ID" value="KAJ0042508.1"/>
    <property type="molecule type" value="Genomic_DNA"/>
</dbReference>
<organism evidence="1 2">
    <name type="scientific">Pistacia integerrima</name>
    <dbReference type="NCBI Taxonomy" id="434235"/>
    <lineage>
        <taxon>Eukaryota</taxon>
        <taxon>Viridiplantae</taxon>
        <taxon>Streptophyta</taxon>
        <taxon>Embryophyta</taxon>
        <taxon>Tracheophyta</taxon>
        <taxon>Spermatophyta</taxon>
        <taxon>Magnoliopsida</taxon>
        <taxon>eudicotyledons</taxon>
        <taxon>Gunneridae</taxon>
        <taxon>Pentapetalae</taxon>
        <taxon>rosids</taxon>
        <taxon>malvids</taxon>
        <taxon>Sapindales</taxon>
        <taxon>Anacardiaceae</taxon>
        <taxon>Pistacia</taxon>
    </lineage>
</organism>
<name>A0ACC0YV60_9ROSI</name>
<evidence type="ECO:0000313" key="1">
    <source>
        <dbReference type="EMBL" id="KAJ0042508.1"/>
    </source>
</evidence>
<dbReference type="Proteomes" id="UP001163603">
    <property type="component" value="Chromosome 4"/>
</dbReference>
<keyword evidence="2" id="KW-1185">Reference proteome</keyword>
<accession>A0ACC0YV60</accession>
<evidence type="ECO:0000313" key="2">
    <source>
        <dbReference type="Proteomes" id="UP001163603"/>
    </source>
</evidence>
<comment type="caution">
    <text evidence="1">The sequence shown here is derived from an EMBL/GenBank/DDBJ whole genome shotgun (WGS) entry which is preliminary data.</text>
</comment>
<sequence>MLEPEFKTAKVEVMKTESGVQKRKVDHSCTTSPILTPEICRTSLGMEHKEFEPENVQLSKKEMIDSAFLLWEESLDNHLSAFRQLLYWPIAGGVMFDPAESSSRQTLRRIAIERSENESKRLLLSENLKSLCSSTEEWKSRNTVIDAEPKLDEVECLFNQVQQVNLYQDGDLNRKWAALQDSALLVHLHSEKVRNSAPAILRILAKDIDDEKTDFFAELSRQNLVKLLAYCWEDKWLLHLCLFVQKESLENRHFKKYPTVEPVPWEKPFKIHSGAAGMLIALHSLKKLDIHQTFKVPNILLDGTTKGLLAQTPNSMDACDFTALDIPPVLRQCGKKDMEVKNTPPRGWALRATDVVEKTFQWWHHQPNLSNTQTMKDHKLISNSHHLLLLTSTLLATVSLHAALKMSRCRVEEGYNSRLNSIFQTETYSNQLLILFNSLTFFLSVALMMRLFNKLPFRPWLLVSLFSMIGAYMCIMMYPVKPCTFPS</sequence>
<gene>
    <name evidence="1" type="ORF">Pint_18064</name>
</gene>
<reference evidence="2" key="1">
    <citation type="journal article" date="2023" name="G3 (Bethesda)">
        <title>Genome assembly and association tests identify interacting loci associated with vigor, precocity, and sex in interspecific pistachio rootstocks.</title>
        <authorList>
            <person name="Palmer W."/>
            <person name="Jacygrad E."/>
            <person name="Sagayaradj S."/>
            <person name="Cavanaugh K."/>
            <person name="Han R."/>
            <person name="Bertier L."/>
            <person name="Beede B."/>
            <person name="Kafkas S."/>
            <person name="Golino D."/>
            <person name="Preece J."/>
            <person name="Michelmore R."/>
        </authorList>
    </citation>
    <scope>NUCLEOTIDE SEQUENCE [LARGE SCALE GENOMIC DNA]</scope>
</reference>
<proteinExistence type="predicted"/>
<protein>
    <submittedName>
        <fullName evidence="1">Uncharacterized protein</fullName>
    </submittedName>
</protein>